<keyword evidence="1" id="KW-0479">Metal-binding</keyword>
<dbReference type="GO" id="GO:0016925">
    <property type="term" value="P:protein sumoylation"/>
    <property type="evidence" value="ECO:0007669"/>
    <property type="project" value="TreeGrafter"/>
</dbReference>
<dbReference type="Gene3D" id="3.30.40.10">
    <property type="entry name" value="Zinc/RING finger domain, C3HC4 (zinc finger)"/>
    <property type="match status" value="1"/>
</dbReference>
<evidence type="ECO:0000256" key="3">
    <source>
        <dbReference type="ARBA" id="ARBA00022833"/>
    </source>
</evidence>
<accession>A0A1C7NRJ5</accession>
<gene>
    <name evidence="6" type="ORF">A0J61_00306</name>
</gene>
<keyword evidence="7" id="KW-1185">Reference proteome</keyword>
<dbReference type="OrthoDB" id="28127at2759"/>
<feature type="domain" description="SP-RING-type" evidence="5">
    <location>
        <begin position="350"/>
        <end position="426"/>
    </location>
</feature>
<dbReference type="PANTHER" id="PTHR10782">
    <property type="entry name" value="ZINC FINGER MIZ DOMAIN-CONTAINING PROTEIN"/>
    <property type="match status" value="1"/>
</dbReference>
<name>A0A1C7NRJ5_9FUNG</name>
<evidence type="ECO:0000313" key="6">
    <source>
        <dbReference type="EMBL" id="OBZ91638.1"/>
    </source>
</evidence>
<dbReference type="GO" id="GO:0000785">
    <property type="term" value="C:chromatin"/>
    <property type="evidence" value="ECO:0007669"/>
    <property type="project" value="TreeGrafter"/>
</dbReference>
<evidence type="ECO:0000313" key="7">
    <source>
        <dbReference type="Proteomes" id="UP000093000"/>
    </source>
</evidence>
<dbReference type="InterPro" id="IPR013083">
    <property type="entry name" value="Znf_RING/FYVE/PHD"/>
</dbReference>
<sequence length="426" mass="49070">MSATLYRKRRLRSTQAILTRVQIRDLGRILDISSFRQSVEFLMDPFNYFKLSKVKMAEIHNYLLEKGITNKRCPNTHIRQGDHSRMLISILFPGYPVIKASEHHYRNLRENRSPQARSIDLAYDQLPTTDKYERLDELFREDVDWHRHIDKSNIHTIDIPLKKLNKSVVVEGHASSNLNVRLFLYLWTSERMAWNPASVQLKIDDNDCLDKKQREHNEDGFYHIDVTDKSSSIQKANRRSTGSASFQFEFTGQRQPSIRHVSVCAVVEKTAEELTSQLYVQTAALYVGRAMERSSKNLPLAEKVQNKVIRLLSPYDTNDKLLLSKTEDLFLSCGEAFLTDWNDPGEEQQEDDEILAGDEVVSMLDPIILARIQHPTRCIFCTHNTCFDAKVFFDLQVNSMQWKCPICSVKIRGIQANIGSLCGLSG</sequence>
<evidence type="ECO:0000259" key="5">
    <source>
        <dbReference type="PROSITE" id="PS51044"/>
    </source>
</evidence>
<evidence type="ECO:0000256" key="1">
    <source>
        <dbReference type="ARBA" id="ARBA00022723"/>
    </source>
</evidence>
<evidence type="ECO:0000256" key="4">
    <source>
        <dbReference type="PROSITE-ProRule" id="PRU00452"/>
    </source>
</evidence>
<dbReference type="Pfam" id="PF02891">
    <property type="entry name" value="zf-MIZ"/>
    <property type="match status" value="1"/>
</dbReference>
<comment type="caution">
    <text evidence="6">The sequence shown here is derived from an EMBL/GenBank/DDBJ whole genome shotgun (WGS) entry which is preliminary data.</text>
</comment>
<dbReference type="EMBL" id="LUGH01000006">
    <property type="protein sequence ID" value="OBZ91638.1"/>
    <property type="molecule type" value="Genomic_DNA"/>
</dbReference>
<keyword evidence="2 4" id="KW-0863">Zinc-finger</keyword>
<dbReference type="GO" id="GO:0061665">
    <property type="term" value="F:SUMO ligase activity"/>
    <property type="evidence" value="ECO:0007669"/>
    <property type="project" value="TreeGrafter"/>
</dbReference>
<keyword evidence="3" id="KW-0862">Zinc</keyword>
<reference evidence="6 7" key="1">
    <citation type="submission" date="2016-03" db="EMBL/GenBank/DDBJ databases">
        <title>Choanephora cucurbitarum.</title>
        <authorList>
            <person name="Min B."/>
            <person name="Park H."/>
            <person name="Park J.-H."/>
            <person name="Shin H.-D."/>
            <person name="Choi I.-G."/>
        </authorList>
    </citation>
    <scope>NUCLEOTIDE SEQUENCE [LARGE SCALE GENOMIC DNA]</scope>
    <source>
        <strain evidence="6 7">KUS-F28377</strain>
    </source>
</reference>
<dbReference type="InParanoid" id="A0A1C7NRJ5"/>
<dbReference type="PROSITE" id="PS51044">
    <property type="entry name" value="ZF_SP_RING"/>
    <property type="match status" value="1"/>
</dbReference>
<dbReference type="STRING" id="101091.A0A1C7NRJ5"/>
<protein>
    <recommendedName>
        <fullName evidence="5">SP-RING-type domain-containing protein</fullName>
    </recommendedName>
</protein>
<proteinExistence type="predicted"/>
<dbReference type="InterPro" id="IPR004181">
    <property type="entry name" value="Znf_MIZ"/>
</dbReference>
<dbReference type="PANTHER" id="PTHR10782:SF4">
    <property type="entry name" value="TONALLI, ISOFORM E"/>
    <property type="match status" value="1"/>
</dbReference>
<dbReference type="Proteomes" id="UP000093000">
    <property type="component" value="Unassembled WGS sequence"/>
</dbReference>
<dbReference type="CDD" id="cd16650">
    <property type="entry name" value="SP-RING_PIAS-like"/>
    <property type="match status" value="1"/>
</dbReference>
<dbReference type="AlphaFoldDB" id="A0A1C7NRJ5"/>
<dbReference type="GO" id="GO:0008270">
    <property type="term" value="F:zinc ion binding"/>
    <property type="evidence" value="ECO:0007669"/>
    <property type="project" value="UniProtKB-KW"/>
</dbReference>
<organism evidence="6 7">
    <name type="scientific">Choanephora cucurbitarum</name>
    <dbReference type="NCBI Taxonomy" id="101091"/>
    <lineage>
        <taxon>Eukaryota</taxon>
        <taxon>Fungi</taxon>
        <taxon>Fungi incertae sedis</taxon>
        <taxon>Mucoromycota</taxon>
        <taxon>Mucoromycotina</taxon>
        <taxon>Mucoromycetes</taxon>
        <taxon>Mucorales</taxon>
        <taxon>Mucorineae</taxon>
        <taxon>Choanephoraceae</taxon>
        <taxon>Choanephoroideae</taxon>
        <taxon>Choanephora</taxon>
    </lineage>
</organism>
<evidence type="ECO:0000256" key="2">
    <source>
        <dbReference type="ARBA" id="ARBA00022771"/>
    </source>
</evidence>